<dbReference type="NCBIfam" id="TIGR02443">
    <property type="entry name" value="YheV family putative zinc ribbon protein"/>
    <property type="match status" value="1"/>
</dbReference>
<sequence>MTFGTEQRIKKQVKTKKRFIAGAKCPQCESADSLRWWSINNIEYVECVECDYHEQRVPKSLEISERQSEEMIGFFKPE</sequence>
<keyword evidence="2" id="KW-1185">Reference proteome</keyword>
<evidence type="ECO:0000313" key="2">
    <source>
        <dbReference type="Proteomes" id="UP000281112"/>
    </source>
</evidence>
<comment type="caution">
    <text evidence="1">The sequence shown here is derived from an EMBL/GenBank/DDBJ whole genome shotgun (WGS) entry which is preliminary data.</text>
</comment>
<dbReference type="Proteomes" id="UP000281112">
    <property type="component" value="Unassembled WGS sequence"/>
</dbReference>
<name>A0A3N9TC32_9VIBR</name>
<dbReference type="InterPro" id="IPR012658">
    <property type="entry name" value="YheV"/>
</dbReference>
<dbReference type="Pfam" id="PF09526">
    <property type="entry name" value="DUF2387"/>
    <property type="match status" value="1"/>
</dbReference>
<reference evidence="1 2" key="1">
    <citation type="submission" date="2018-11" db="EMBL/GenBank/DDBJ databases">
        <title>Vibrio LJC006 sp. nov., isolated from seawater during the bloom of the enteromorpha.</title>
        <authorList>
            <person name="Liang J."/>
        </authorList>
    </citation>
    <scope>NUCLEOTIDE SEQUENCE [LARGE SCALE GENOMIC DNA]</scope>
    <source>
        <strain evidence="1 2">LJC006</strain>
    </source>
</reference>
<protein>
    <submittedName>
        <fullName evidence="1">YheV family putative metal-binding protein</fullName>
    </submittedName>
</protein>
<dbReference type="AlphaFoldDB" id="A0A3N9TC32"/>
<dbReference type="OrthoDB" id="5881059at2"/>
<organism evidence="1 2">
    <name type="scientific">Vibrio viridaestus</name>
    <dbReference type="NCBI Taxonomy" id="2487322"/>
    <lineage>
        <taxon>Bacteria</taxon>
        <taxon>Pseudomonadati</taxon>
        <taxon>Pseudomonadota</taxon>
        <taxon>Gammaproteobacteria</taxon>
        <taxon>Vibrionales</taxon>
        <taxon>Vibrionaceae</taxon>
        <taxon>Vibrio</taxon>
    </lineage>
</organism>
<evidence type="ECO:0000313" key="1">
    <source>
        <dbReference type="EMBL" id="RQW61629.1"/>
    </source>
</evidence>
<dbReference type="EMBL" id="RJVQ01000011">
    <property type="protein sequence ID" value="RQW61629.1"/>
    <property type="molecule type" value="Genomic_DNA"/>
</dbReference>
<gene>
    <name evidence="1" type="ORF">EES38_18690</name>
</gene>
<proteinExistence type="predicted"/>
<accession>A0A3N9TC32</accession>